<proteinExistence type="predicted"/>
<sequence>MSDTSATAWLTVPDLVEILGIPQGRVRRLIEERVLLGTRRDGILRVPAVFVREGEPLSELRGTATLLSDIGFDDDEAIDWLLAPEDSLGVSPIDALLAGRKAEVRRVAQALA</sequence>
<keyword evidence="4" id="KW-1185">Reference proteome</keyword>
<dbReference type="Pfam" id="PF21531">
    <property type="entry name" value="Rv2175c_wHTH"/>
    <property type="match status" value="1"/>
</dbReference>
<dbReference type="AlphaFoldDB" id="A0A506XU82"/>
<evidence type="ECO:0000259" key="1">
    <source>
        <dbReference type="Pfam" id="PF18367"/>
    </source>
</evidence>
<comment type="caution">
    <text evidence="3">The sequence shown here is derived from an EMBL/GenBank/DDBJ whole genome shotgun (WGS) entry which is preliminary data.</text>
</comment>
<reference evidence="3 4" key="1">
    <citation type="submission" date="2019-06" db="EMBL/GenBank/DDBJ databases">
        <authorList>
            <person name="Li F."/>
        </authorList>
    </citation>
    <scope>NUCLEOTIDE SEQUENCE [LARGE SCALE GENOMIC DNA]</scope>
    <source>
        <strain evidence="3 4">10F1D-1</strain>
    </source>
</reference>
<evidence type="ECO:0000313" key="4">
    <source>
        <dbReference type="Proteomes" id="UP000316252"/>
    </source>
</evidence>
<protein>
    <submittedName>
        <fullName evidence="3">Helix-turn-helix domain-containing protein</fullName>
    </submittedName>
</protein>
<dbReference type="InterPro" id="IPR048576">
    <property type="entry name" value="Rv2175c_wHTH"/>
</dbReference>
<evidence type="ECO:0000259" key="2">
    <source>
        <dbReference type="Pfam" id="PF21531"/>
    </source>
</evidence>
<feature type="domain" description="Rv2175c C-terminal" evidence="1">
    <location>
        <begin position="59"/>
        <end position="112"/>
    </location>
</feature>
<feature type="domain" description="DNA-binding protein Rv2175c wHTH" evidence="2">
    <location>
        <begin position="7"/>
        <end position="50"/>
    </location>
</feature>
<dbReference type="Proteomes" id="UP000316252">
    <property type="component" value="Unassembled WGS sequence"/>
</dbReference>
<dbReference type="GO" id="GO:0003677">
    <property type="term" value="F:DNA binding"/>
    <property type="evidence" value="ECO:0007669"/>
    <property type="project" value="InterPro"/>
</dbReference>
<evidence type="ECO:0000313" key="3">
    <source>
        <dbReference type="EMBL" id="TPW76394.1"/>
    </source>
</evidence>
<accession>A0A506XU82</accession>
<dbReference type="InterPro" id="IPR041098">
    <property type="entry name" value="Rv2175c_C"/>
</dbReference>
<dbReference type="Pfam" id="PF18367">
    <property type="entry name" value="Rv2175c_C"/>
    <property type="match status" value="1"/>
</dbReference>
<gene>
    <name evidence="3" type="ORF">FJ657_11510</name>
</gene>
<dbReference type="EMBL" id="VHQG01000002">
    <property type="protein sequence ID" value="TPW76394.1"/>
    <property type="molecule type" value="Genomic_DNA"/>
</dbReference>
<name>A0A506XU82_9MICO</name>
<organism evidence="3 4">
    <name type="scientific">Schumannella soli</name>
    <dbReference type="NCBI Taxonomy" id="2590779"/>
    <lineage>
        <taxon>Bacteria</taxon>
        <taxon>Bacillati</taxon>
        <taxon>Actinomycetota</taxon>
        <taxon>Actinomycetes</taxon>
        <taxon>Micrococcales</taxon>
        <taxon>Microbacteriaceae</taxon>
        <taxon>Schumannella</taxon>
    </lineage>
</organism>
<dbReference type="OrthoDB" id="3784042at2"/>
<dbReference type="RefSeq" id="WP_141163749.1">
    <property type="nucleotide sequence ID" value="NZ_VHQG01000002.1"/>
</dbReference>